<reference evidence="3 4" key="1">
    <citation type="submission" date="2018-10" db="EMBL/GenBank/DDBJ databases">
        <title>Tessaracoccus antarcticuss sp. nov., isolated from sediment.</title>
        <authorList>
            <person name="Zhou L.Y."/>
            <person name="Du Z.J."/>
        </authorList>
    </citation>
    <scope>NUCLEOTIDE SEQUENCE [LARGE SCALE GENOMIC DNA]</scope>
    <source>
        <strain evidence="3 4">JDX10</strain>
    </source>
</reference>
<feature type="domain" description="TY-Chap central" evidence="1">
    <location>
        <begin position="157"/>
        <end position="286"/>
    </location>
</feature>
<name>A0A3M0G2A5_9ACTN</name>
<gene>
    <name evidence="3" type="ORF">EAX62_12400</name>
</gene>
<feature type="domain" description="TY-Chap N-terminal" evidence="2">
    <location>
        <begin position="16"/>
        <end position="121"/>
    </location>
</feature>
<comment type="caution">
    <text evidence="3">The sequence shown here is derived from an EMBL/GenBank/DDBJ whole genome shotgun (WGS) entry which is preliminary data.</text>
</comment>
<proteinExistence type="predicted"/>
<dbReference type="AlphaFoldDB" id="A0A3M0G2A5"/>
<dbReference type="Pfam" id="PF22552">
    <property type="entry name" value="TY-Chap3"/>
    <property type="match status" value="1"/>
</dbReference>
<dbReference type="RefSeq" id="WP_121902024.1">
    <property type="nucleotide sequence ID" value="NZ_REFW01000003.1"/>
</dbReference>
<dbReference type="InterPro" id="IPR054344">
    <property type="entry name" value="TY-Chap_N"/>
</dbReference>
<dbReference type="Gene3D" id="3.30.1460.10">
    <property type="match status" value="1"/>
</dbReference>
<evidence type="ECO:0000313" key="3">
    <source>
        <dbReference type="EMBL" id="RMB58905.1"/>
    </source>
</evidence>
<dbReference type="Proteomes" id="UP000275256">
    <property type="component" value="Unassembled WGS sequence"/>
</dbReference>
<protein>
    <recommendedName>
        <fullName evidence="5">YbjN domain-containing protein</fullName>
    </recommendedName>
</protein>
<organism evidence="3 4">
    <name type="scientific">Tessaracoccus antarcticus</name>
    <dbReference type="NCBI Taxonomy" id="2479848"/>
    <lineage>
        <taxon>Bacteria</taxon>
        <taxon>Bacillati</taxon>
        <taxon>Actinomycetota</taxon>
        <taxon>Actinomycetes</taxon>
        <taxon>Propionibacteriales</taxon>
        <taxon>Propionibacteriaceae</taxon>
        <taxon>Tessaracoccus</taxon>
    </lineage>
</organism>
<evidence type="ECO:0000313" key="4">
    <source>
        <dbReference type="Proteomes" id="UP000275256"/>
    </source>
</evidence>
<dbReference type="EMBL" id="REFW01000003">
    <property type="protein sequence ID" value="RMB58905.1"/>
    <property type="molecule type" value="Genomic_DNA"/>
</dbReference>
<keyword evidence="4" id="KW-1185">Reference proteome</keyword>
<evidence type="ECO:0000259" key="1">
    <source>
        <dbReference type="Pfam" id="PF22551"/>
    </source>
</evidence>
<dbReference type="SUPFAM" id="SSF69635">
    <property type="entry name" value="Type III secretory system chaperone-like"/>
    <property type="match status" value="1"/>
</dbReference>
<dbReference type="Pfam" id="PF22551">
    <property type="entry name" value="TY-Chap1"/>
    <property type="match status" value="1"/>
</dbReference>
<sequence>MADIEDFDLDRTTQLAWDEFTERLAEVLSVMDATSDLCISVVANRTNTVEPPVIRFSFAEPESVVATLKAADVPGLADFGWQGVGDGSYRVQHHQEDTVALAELVTRTMTEALGAIHPVFLEPDQLADILKPAAPVEPGAGLLPGPFGIVMPGSRQELDTVVDAELTEAFGHPPMRDFQGDVAIRIGSTMLFLRSTPDFKELVLFAVLVHEVSGRSRACEVLNDLNTESRYCRFALHTDRVFVQVSVPARPFVPAHLRQALVAISQVADGIDDELAARLSGRTTFPG</sequence>
<evidence type="ECO:0000259" key="2">
    <source>
        <dbReference type="Pfam" id="PF22552"/>
    </source>
</evidence>
<accession>A0A3M0G2A5</accession>
<evidence type="ECO:0008006" key="5">
    <source>
        <dbReference type="Google" id="ProtNLM"/>
    </source>
</evidence>
<dbReference type="OrthoDB" id="4772408at2"/>
<dbReference type="InterPro" id="IPR054343">
    <property type="entry name" value="TY-Chap_M"/>
</dbReference>